<proteinExistence type="predicted"/>
<feature type="signal peptide" evidence="1">
    <location>
        <begin position="1"/>
        <end position="19"/>
    </location>
</feature>
<evidence type="ECO:0000256" key="1">
    <source>
        <dbReference type="SAM" id="SignalP"/>
    </source>
</evidence>
<evidence type="ECO:0000313" key="3">
    <source>
        <dbReference type="Proteomes" id="UP000627715"/>
    </source>
</evidence>
<dbReference type="Proteomes" id="UP000627715">
    <property type="component" value="Unassembled WGS sequence"/>
</dbReference>
<dbReference type="AlphaFoldDB" id="A0A916VJM9"/>
<reference evidence="2" key="2">
    <citation type="submission" date="2020-09" db="EMBL/GenBank/DDBJ databases">
        <authorList>
            <person name="Sun Q."/>
            <person name="Zhou Y."/>
        </authorList>
    </citation>
    <scope>NUCLEOTIDE SEQUENCE</scope>
    <source>
        <strain evidence="2">CGMCC 1.15425</strain>
    </source>
</reference>
<sequence>MKLRGLLLTCLLLASNGLAADPLENPEFSCISDMTPVRGFYIDNLLGDLEATKAVAESENGGVYPPGSVVQLVPTEVMVKREEGHSPETNDWEFFELNVSAEGSEISTRGFSDVVNRFGGNCLDCHEKAEPQWDMVCEQNHGCDPIPLTELMVRAIQKTDPRCEPVPLSDEEKAALQALSGGAGE</sequence>
<name>A0A916VJM9_9GAMM</name>
<dbReference type="InterPro" id="IPR038142">
    <property type="entry name" value="Cytochrome_P460_sp"/>
</dbReference>
<reference evidence="2" key="1">
    <citation type="journal article" date="2014" name="Int. J. Syst. Evol. Microbiol.">
        <title>Complete genome sequence of Corynebacterium casei LMG S-19264T (=DSM 44701T), isolated from a smear-ripened cheese.</title>
        <authorList>
            <consortium name="US DOE Joint Genome Institute (JGI-PGF)"/>
            <person name="Walter F."/>
            <person name="Albersmeier A."/>
            <person name="Kalinowski J."/>
            <person name="Ruckert C."/>
        </authorList>
    </citation>
    <scope>NUCLEOTIDE SEQUENCE</scope>
    <source>
        <strain evidence="2">CGMCC 1.15425</strain>
    </source>
</reference>
<keyword evidence="3" id="KW-1185">Reference proteome</keyword>
<accession>A0A916VJM9</accession>
<evidence type="ECO:0008006" key="4">
    <source>
        <dbReference type="Google" id="ProtNLM"/>
    </source>
</evidence>
<evidence type="ECO:0000313" key="2">
    <source>
        <dbReference type="EMBL" id="GFZ80100.1"/>
    </source>
</evidence>
<dbReference type="Gene3D" id="3.50.70.20">
    <property type="entry name" value="Cytochrome P460"/>
    <property type="match status" value="1"/>
</dbReference>
<comment type="caution">
    <text evidence="2">The sequence shown here is derived from an EMBL/GenBank/DDBJ whole genome shotgun (WGS) entry which is preliminary data.</text>
</comment>
<organism evidence="2 3">
    <name type="scientific">Pseudohongiella nitratireducens</name>
    <dbReference type="NCBI Taxonomy" id="1768907"/>
    <lineage>
        <taxon>Bacteria</taxon>
        <taxon>Pseudomonadati</taxon>
        <taxon>Pseudomonadota</taxon>
        <taxon>Gammaproteobacteria</taxon>
        <taxon>Pseudomonadales</taxon>
        <taxon>Pseudohongiellaceae</taxon>
        <taxon>Pseudohongiella</taxon>
    </lineage>
</organism>
<keyword evidence="1" id="KW-0732">Signal</keyword>
<feature type="chain" id="PRO_5037846607" description="Cytochrome P460 domain-containing protein" evidence="1">
    <location>
        <begin position="20"/>
        <end position="185"/>
    </location>
</feature>
<dbReference type="EMBL" id="BMIY01000010">
    <property type="protein sequence ID" value="GFZ80100.1"/>
    <property type="molecule type" value="Genomic_DNA"/>
</dbReference>
<protein>
    <recommendedName>
        <fullName evidence="4">Cytochrome P460 domain-containing protein</fullName>
    </recommendedName>
</protein>
<dbReference type="RefSeq" id="WP_068810109.1">
    <property type="nucleotide sequence ID" value="NZ_BMIY01000010.1"/>
</dbReference>
<gene>
    <name evidence="2" type="ORF">GCM10011403_24050</name>
</gene>
<dbReference type="OrthoDB" id="7834092at2"/>